<dbReference type="RefSeq" id="WP_260719100.1">
    <property type="nucleotide sequence ID" value="NZ_CP104377.1"/>
</dbReference>
<dbReference type="EMBL" id="CP104377">
    <property type="protein sequence ID" value="UXC18534.1"/>
    <property type="molecule type" value="Genomic_DNA"/>
</dbReference>
<dbReference type="Proteomes" id="UP001058290">
    <property type="component" value="Chromosome"/>
</dbReference>
<keyword evidence="2" id="KW-1185">Reference proteome</keyword>
<dbReference type="Gene3D" id="1.10.260.40">
    <property type="entry name" value="lambda repressor-like DNA-binding domains"/>
    <property type="match status" value="1"/>
</dbReference>
<accession>A0ABY5ZZ33</accession>
<proteinExistence type="predicted"/>
<organism evidence="1 2">
    <name type="scientific">Comamonas squillarum</name>
    <dbReference type="NCBI Taxonomy" id="2977320"/>
    <lineage>
        <taxon>Bacteria</taxon>
        <taxon>Pseudomonadati</taxon>
        <taxon>Pseudomonadota</taxon>
        <taxon>Betaproteobacteria</taxon>
        <taxon>Burkholderiales</taxon>
        <taxon>Comamonadaceae</taxon>
        <taxon>Comamonas</taxon>
    </lineage>
</organism>
<dbReference type="SUPFAM" id="SSF47413">
    <property type="entry name" value="lambda repressor-like DNA-binding domains"/>
    <property type="match status" value="1"/>
</dbReference>
<evidence type="ECO:0000313" key="2">
    <source>
        <dbReference type="Proteomes" id="UP001058290"/>
    </source>
</evidence>
<evidence type="ECO:0000313" key="1">
    <source>
        <dbReference type="EMBL" id="UXC18534.1"/>
    </source>
</evidence>
<dbReference type="Pfam" id="PF15943">
    <property type="entry name" value="YdaS_toxin"/>
    <property type="match status" value="1"/>
</dbReference>
<dbReference type="InterPro" id="IPR031856">
    <property type="entry name" value="YdaS_toxin-like"/>
</dbReference>
<gene>
    <name evidence="1" type="ORF">N4T19_23110</name>
</gene>
<name>A0ABY5ZZ33_9BURK</name>
<dbReference type="InterPro" id="IPR010982">
    <property type="entry name" value="Lambda_DNA-bd_dom_sf"/>
</dbReference>
<protein>
    <submittedName>
        <fullName evidence="1">Helix-turn-helix domain-containing protein</fullName>
    </submittedName>
</protein>
<sequence length="75" mass="8377">MQNPIDTAAEVVGSQQALAVALGVTKAAVWQWKKQVPVIYCLRIERLTAGKVSRKDLRPNDWHLIWPDLIEPATA</sequence>
<reference evidence="1" key="1">
    <citation type="submission" date="2022-09" db="EMBL/GenBank/DDBJ databases">
        <title>Bacterial diversity in gut of crayfish and pufferfish.</title>
        <authorList>
            <person name="Huang Y."/>
        </authorList>
    </citation>
    <scope>NUCLEOTIDE SEQUENCE</scope>
    <source>
        <strain evidence="1">PR12</strain>
    </source>
</reference>